<evidence type="ECO:0000313" key="1">
    <source>
        <dbReference type="EMBL" id="KAI7957603.1"/>
    </source>
</evidence>
<comment type="caution">
    <text evidence="1">The sequence shown here is derived from an EMBL/GenBank/DDBJ whole genome shotgun (WGS) entry which is preliminary data.</text>
</comment>
<accession>A0ACC0EPH0</accession>
<dbReference type="EMBL" id="CM045868">
    <property type="protein sequence ID" value="KAI7957603.1"/>
    <property type="molecule type" value="Genomic_DNA"/>
</dbReference>
<reference evidence="2" key="2">
    <citation type="journal article" date="2018" name="Mol. Plant Microbe Interact.">
        <title>Genome sequence resources for the wheat stripe rust pathogen (Puccinia striiformis f. sp. tritici) and the barley stripe rust pathogen (Puccinia striiformis f. sp. hordei).</title>
        <authorList>
            <person name="Xia C."/>
            <person name="Wang M."/>
            <person name="Yin C."/>
            <person name="Cornejo O.E."/>
            <person name="Hulbert S.H."/>
            <person name="Chen X."/>
        </authorList>
    </citation>
    <scope>NUCLEOTIDE SEQUENCE [LARGE SCALE GENOMIC DNA]</scope>
    <source>
        <strain evidence="2">93-210</strain>
    </source>
</reference>
<sequence>MYRPASTFRPIYDTPRSADRQPYVEELFARLTSLQLEQRRLIDRVGSLEAREVDDSGGLVDRLDSLEAQVEGAIGPDALLDRLELLEDRVEEFTQLVRAQYGEGKRIIEGLENRINMLAREAHAHRDSNRMEMDPIPAEPPINAEPPTEAHPPIEDEPRIQAEPPIEAGAPFPRTYIESRAASKEELLRSLKQAEQVIKKAARVIEKANSSIQDARETISQGQKAISAIIAEEMQEQDAAIEAGRLEVMAEHEIRLRWEGTEMLADWADVVEPGEDSEAYIDRITLLLKRRDAAVSGDTPQHSNHEVVQSKRGLSAIEPDASPSSKRVRFS</sequence>
<reference evidence="2" key="1">
    <citation type="journal article" date="2018" name="BMC Genomics">
        <title>Genomic insights into host adaptation between the wheat stripe rust pathogen (Puccinia striiformis f. sp. tritici) and the barley stripe rust pathogen (Puccinia striiformis f. sp. hordei).</title>
        <authorList>
            <person name="Xia C."/>
            <person name="Wang M."/>
            <person name="Yin C."/>
            <person name="Cornejo O.E."/>
            <person name="Hulbert S.H."/>
            <person name="Chen X."/>
        </authorList>
    </citation>
    <scope>NUCLEOTIDE SEQUENCE [LARGE SCALE GENOMIC DNA]</scope>
    <source>
        <strain evidence="2">93-210</strain>
    </source>
</reference>
<reference evidence="1 2" key="3">
    <citation type="journal article" date="2022" name="Microbiol. Spectr.">
        <title>Folding features and dynamics of 3D genome architecture in plant fungal pathogens.</title>
        <authorList>
            <person name="Xia C."/>
        </authorList>
    </citation>
    <scope>NUCLEOTIDE SEQUENCE [LARGE SCALE GENOMIC DNA]</scope>
    <source>
        <strain evidence="1 2">93-210</strain>
    </source>
</reference>
<proteinExistence type="predicted"/>
<name>A0ACC0EPH0_9BASI</name>
<protein>
    <submittedName>
        <fullName evidence="1">Uncharacterized protein</fullName>
    </submittedName>
</protein>
<keyword evidence="2" id="KW-1185">Reference proteome</keyword>
<dbReference type="Proteomes" id="UP001060170">
    <property type="component" value="Chromosome 4"/>
</dbReference>
<gene>
    <name evidence="1" type="ORF">MJO28_004698</name>
</gene>
<organism evidence="1 2">
    <name type="scientific">Puccinia striiformis f. sp. tritici</name>
    <dbReference type="NCBI Taxonomy" id="168172"/>
    <lineage>
        <taxon>Eukaryota</taxon>
        <taxon>Fungi</taxon>
        <taxon>Dikarya</taxon>
        <taxon>Basidiomycota</taxon>
        <taxon>Pucciniomycotina</taxon>
        <taxon>Pucciniomycetes</taxon>
        <taxon>Pucciniales</taxon>
        <taxon>Pucciniaceae</taxon>
        <taxon>Puccinia</taxon>
    </lineage>
</organism>
<evidence type="ECO:0000313" key="2">
    <source>
        <dbReference type="Proteomes" id="UP001060170"/>
    </source>
</evidence>